<dbReference type="GO" id="GO:0006424">
    <property type="term" value="P:glutamyl-tRNA aminoacylation"/>
    <property type="evidence" value="ECO:0007669"/>
    <property type="project" value="UniProtKB-UniRule"/>
</dbReference>
<dbReference type="AlphaFoldDB" id="E3GZG6"/>
<dbReference type="InterPro" id="IPR011035">
    <property type="entry name" value="Ribosomal_bL25/Gln-tRNA_synth"/>
</dbReference>
<gene>
    <name evidence="10" type="primary">gltX</name>
    <name evidence="14" type="ordered locus">Mfer_0900</name>
</gene>
<evidence type="ECO:0000256" key="1">
    <source>
        <dbReference type="ARBA" id="ARBA00004496"/>
    </source>
</evidence>
<feature type="domain" description="Glutamyl/glutaminyl-tRNA synthetase class Ib catalytic" evidence="11">
    <location>
        <begin position="97"/>
        <end position="395"/>
    </location>
</feature>
<dbReference type="InterPro" id="IPR001412">
    <property type="entry name" value="aa-tRNA-synth_I_CS"/>
</dbReference>
<evidence type="ECO:0000259" key="11">
    <source>
        <dbReference type="Pfam" id="PF00749"/>
    </source>
</evidence>
<organism evidence="14 15">
    <name type="scientific">Methanothermus fervidus (strain ATCC 43054 / DSM 2088 / JCM 10308 / V24 S)</name>
    <dbReference type="NCBI Taxonomy" id="523846"/>
    <lineage>
        <taxon>Archaea</taxon>
        <taxon>Methanobacteriati</taxon>
        <taxon>Methanobacteriota</taxon>
        <taxon>Methanomada group</taxon>
        <taxon>Methanobacteria</taxon>
        <taxon>Methanobacteriales</taxon>
        <taxon>Methanothermaceae</taxon>
        <taxon>Methanothermus</taxon>
    </lineage>
</organism>
<dbReference type="Gene3D" id="3.40.50.620">
    <property type="entry name" value="HUPs"/>
    <property type="match status" value="1"/>
</dbReference>
<dbReference type="SUPFAM" id="SSF50715">
    <property type="entry name" value="Ribosomal protein L25-like"/>
    <property type="match status" value="1"/>
</dbReference>
<proteinExistence type="inferred from homology"/>
<dbReference type="EC" id="6.1.1.17" evidence="10"/>
<keyword evidence="8 10" id="KW-0030">Aminoacyl-tRNA synthetase</keyword>
<dbReference type="PANTHER" id="PTHR43097:SF5">
    <property type="entry name" value="GLUTAMATE--TRNA LIGASE"/>
    <property type="match status" value="1"/>
</dbReference>
<dbReference type="GO" id="GO:0005524">
    <property type="term" value="F:ATP binding"/>
    <property type="evidence" value="ECO:0007669"/>
    <property type="project" value="UniProtKB-UniRule"/>
</dbReference>
<keyword evidence="15" id="KW-1185">Reference proteome</keyword>
<evidence type="ECO:0000313" key="15">
    <source>
        <dbReference type="Proteomes" id="UP000002315"/>
    </source>
</evidence>
<dbReference type="PRINTS" id="PR00987">
    <property type="entry name" value="TRNASYNTHGLU"/>
</dbReference>
<dbReference type="NCBIfam" id="TIGR00463">
    <property type="entry name" value="gltX_arch"/>
    <property type="match status" value="1"/>
</dbReference>
<keyword evidence="6 10" id="KW-0067">ATP-binding</keyword>
<reference evidence="14 15" key="1">
    <citation type="journal article" date="2010" name="Stand. Genomic Sci.">
        <title>Complete genome sequence of Methanothermus fervidus type strain (V24S).</title>
        <authorList>
            <person name="Anderson I."/>
            <person name="Djao O.D."/>
            <person name="Misra M."/>
            <person name="Chertkov O."/>
            <person name="Nolan M."/>
            <person name="Lucas S."/>
            <person name="Lapidus A."/>
            <person name="Del Rio T.G."/>
            <person name="Tice H."/>
            <person name="Cheng J.F."/>
            <person name="Tapia R."/>
            <person name="Han C."/>
            <person name="Goodwin L."/>
            <person name="Pitluck S."/>
            <person name="Liolios K."/>
            <person name="Ivanova N."/>
            <person name="Mavromatis K."/>
            <person name="Mikhailova N."/>
            <person name="Pati A."/>
            <person name="Brambilla E."/>
            <person name="Chen A."/>
            <person name="Palaniappan K."/>
            <person name="Land M."/>
            <person name="Hauser L."/>
            <person name="Chang Y.J."/>
            <person name="Jeffries C.D."/>
            <person name="Sikorski J."/>
            <person name="Spring S."/>
            <person name="Rohde M."/>
            <person name="Eichinger K."/>
            <person name="Huber H."/>
            <person name="Wirth R."/>
            <person name="Goker M."/>
            <person name="Detter J.C."/>
            <person name="Woyke T."/>
            <person name="Bristow J."/>
            <person name="Eisen J.A."/>
            <person name="Markowitz V."/>
            <person name="Hugenholtz P."/>
            <person name="Klenk H.P."/>
            <person name="Kyrpides N.C."/>
        </authorList>
    </citation>
    <scope>NUCLEOTIDE SEQUENCE [LARGE SCALE GENOMIC DNA]</scope>
    <source>
        <strain evidence="15">ATCC 43054 / DSM 2088 / JCM 10308 / V24 S</strain>
    </source>
</reference>
<dbReference type="NCBIfam" id="NF003169">
    <property type="entry name" value="PRK04156.1"/>
    <property type="match status" value="1"/>
</dbReference>
<dbReference type="InterPro" id="IPR050132">
    <property type="entry name" value="Gln/Glu-tRNA_Ligase"/>
</dbReference>
<evidence type="ECO:0000256" key="2">
    <source>
        <dbReference type="ARBA" id="ARBA00008927"/>
    </source>
</evidence>
<dbReference type="Pfam" id="PF03950">
    <property type="entry name" value="tRNA-synt_1c_C"/>
    <property type="match status" value="1"/>
</dbReference>
<keyword evidence="3 10" id="KW-0963">Cytoplasm</keyword>
<dbReference type="InterPro" id="IPR049437">
    <property type="entry name" value="tRNA-synt_1c_C2"/>
</dbReference>
<dbReference type="Gene3D" id="2.40.240.10">
    <property type="entry name" value="Ribosomal Protein L25, Chain P"/>
    <property type="match status" value="1"/>
</dbReference>
<comment type="function">
    <text evidence="10">Catalyzes the attachment of glutamate to tRNA(Glu) in a two-step reaction: glutamate is first activated by ATP to form Glu-AMP and then transferred to the acceptor end of tRNA(Glu).</text>
</comment>
<accession>E3GZG6</accession>
<dbReference type="GO" id="GO:0043604">
    <property type="term" value="P:amide biosynthetic process"/>
    <property type="evidence" value="ECO:0007669"/>
    <property type="project" value="TreeGrafter"/>
</dbReference>
<dbReference type="GO" id="GO:0005829">
    <property type="term" value="C:cytosol"/>
    <property type="evidence" value="ECO:0007669"/>
    <property type="project" value="TreeGrafter"/>
</dbReference>
<dbReference type="EMBL" id="CP002278">
    <property type="protein sequence ID" value="ADP77698.1"/>
    <property type="molecule type" value="Genomic_DNA"/>
</dbReference>
<dbReference type="STRING" id="523846.Mfer_0900"/>
<feature type="domain" description="Glutamyl/glutaminyl-tRNA synthetase class Ib anti-codon binding" evidence="12">
    <location>
        <begin position="401"/>
        <end position="476"/>
    </location>
</feature>
<feature type="short sequence motif" description="'HIGH' region" evidence="10">
    <location>
        <begin position="103"/>
        <end position="113"/>
    </location>
</feature>
<sequence>MVTDLKKLAYKCALNNAVKHGGKAKESAVIGMIFSLEPKFRKNVQEVIQATKDAVKKVNKMEKDEQIKELERIGKIKSKRKEKKEELEELPEPHKNVVMRFAPSPSGPLHIGHARAAILNYEYTKRYNGKLIIRIEDTDPKKVYPDAYEMIPEDLEWLGVKYDEIVVQSDRIPIYYDIAKEVIKRNGGYICTCEPEKFRNLRDKSIPCPCRNNSVEENLEKWEQMFEMDEGEAVLRIKTDLKHKNPAVREWVAMRIVDAEHPRVGDKYRVFPTMNFAVAVDDHLMGMTHVLRGKDHLANTEKQKYLYKHMEWEPPVFIHYGRVMIEDSQLSTSNIRKKIEKGEYSGWDDPRLGTLRALKRRGIKPEALKKLILEIGIKMADVTVSWEKIYGFNRNIVEKEANRYFFVPNPKKVKIKGLPKNFEGKVVKRPLHPDFHERGYRKLTINKCVYLPTEDISGDGINFRLIDAINVKFEENDVIYHSKSLEDAHKIKAKMIQWLPCDEVIKAKVIMPDASVVKGVVEKNILKEKTNDIVQLERFGFARIDKIDKNEITLYYSHK</sequence>
<evidence type="ECO:0000256" key="8">
    <source>
        <dbReference type="ARBA" id="ARBA00023146"/>
    </source>
</evidence>
<dbReference type="SUPFAM" id="SSF52374">
    <property type="entry name" value="Nucleotidylyl transferase"/>
    <property type="match status" value="1"/>
</dbReference>
<dbReference type="InterPro" id="IPR020056">
    <property type="entry name" value="Rbsml_bL25/Gln-tRNA_synth_N"/>
</dbReference>
<dbReference type="PROSITE" id="PS00178">
    <property type="entry name" value="AA_TRNA_LIGASE_I"/>
    <property type="match status" value="1"/>
</dbReference>
<keyword evidence="5 10" id="KW-0547">Nucleotide-binding</keyword>
<evidence type="ECO:0000313" key="14">
    <source>
        <dbReference type="EMBL" id="ADP77698.1"/>
    </source>
</evidence>
<dbReference type="PANTHER" id="PTHR43097">
    <property type="entry name" value="GLUTAMINE-TRNA LIGASE"/>
    <property type="match status" value="1"/>
</dbReference>
<evidence type="ECO:0000256" key="3">
    <source>
        <dbReference type="ARBA" id="ARBA00022490"/>
    </source>
</evidence>
<evidence type="ECO:0000256" key="4">
    <source>
        <dbReference type="ARBA" id="ARBA00022598"/>
    </source>
</evidence>
<keyword evidence="7 10" id="KW-0648">Protein biosynthesis</keyword>
<evidence type="ECO:0000256" key="9">
    <source>
        <dbReference type="ARBA" id="ARBA00048351"/>
    </source>
</evidence>
<dbReference type="GO" id="GO:0004818">
    <property type="term" value="F:glutamate-tRNA ligase activity"/>
    <property type="evidence" value="ECO:0007669"/>
    <property type="project" value="UniProtKB-UniRule"/>
</dbReference>
<comment type="similarity">
    <text evidence="2 10">Belongs to the class-I aminoacyl-tRNA synthetase family. Glutamate--tRNA ligase type 2 subfamily.</text>
</comment>
<name>E3GZG6_METFV</name>
<dbReference type="InterPro" id="IPR004526">
    <property type="entry name" value="Glu-tRNA-synth_arc/euk"/>
</dbReference>
<dbReference type="InterPro" id="IPR020059">
    <property type="entry name" value="Glu/Gln-tRNA-synth_Ib_codon-bd"/>
</dbReference>
<evidence type="ECO:0000256" key="10">
    <source>
        <dbReference type="HAMAP-Rule" id="MF_02076"/>
    </source>
</evidence>
<evidence type="ECO:0000259" key="13">
    <source>
        <dbReference type="Pfam" id="PF20974"/>
    </source>
</evidence>
<comment type="subcellular location">
    <subcellularLocation>
        <location evidence="1 10">Cytoplasm</location>
    </subcellularLocation>
</comment>
<dbReference type="InterPro" id="IPR020058">
    <property type="entry name" value="Glu/Gln-tRNA-synth_Ib_cat-dom"/>
</dbReference>
<evidence type="ECO:0000256" key="6">
    <source>
        <dbReference type="ARBA" id="ARBA00022840"/>
    </source>
</evidence>
<dbReference type="GO" id="GO:0032991">
    <property type="term" value="C:protein-containing complex"/>
    <property type="evidence" value="ECO:0007669"/>
    <property type="project" value="UniProtKB-ARBA"/>
</dbReference>
<dbReference type="CDD" id="cd09287">
    <property type="entry name" value="GluRS_non_core"/>
    <property type="match status" value="1"/>
</dbReference>
<dbReference type="Pfam" id="PF20974">
    <property type="entry name" value="tRNA-synt_1c_C2"/>
    <property type="match status" value="1"/>
</dbReference>
<protein>
    <recommendedName>
        <fullName evidence="10">Glutamate--tRNA ligase</fullName>
        <ecNumber evidence="10">6.1.1.17</ecNumber>
    </recommendedName>
    <alternativeName>
        <fullName evidence="10">Glutamyl-tRNA synthetase</fullName>
        <shortName evidence="10">GluRS</shortName>
    </alternativeName>
</protein>
<evidence type="ECO:0000256" key="7">
    <source>
        <dbReference type="ARBA" id="ARBA00022917"/>
    </source>
</evidence>
<dbReference type="HOGENOM" id="CLU_001882_1_3_2"/>
<keyword evidence="4 10" id="KW-0436">Ligase</keyword>
<feature type="domain" description="tRNA synthetases class I (E and Q) anti-codon binding" evidence="13">
    <location>
        <begin position="495"/>
        <end position="545"/>
    </location>
</feature>
<evidence type="ECO:0000256" key="5">
    <source>
        <dbReference type="ARBA" id="ARBA00022741"/>
    </source>
</evidence>
<dbReference type="Pfam" id="PF00749">
    <property type="entry name" value="tRNA-synt_1c"/>
    <property type="match status" value="1"/>
</dbReference>
<comment type="catalytic activity">
    <reaction evidence="9 10">
        <text>tRNA(Glu) + L-glutamate + ATP = L-glutamyl-tRNA(Glu) + AMP + diphosphate</text>
        <dbReference type="Rhea" id="RHEA:23540"/>
        <dbReference type="Rhea" id="RHEA-COMP:9663"/>
        <dbReference type="Rhea" id="RHEA-COMP:9680"/>
        <dbReference type="ChEBI" id="CHEBI:29985"/>
        <dbReference type="ChEBI" id="CHEBI:30616"/>
        <dbReference type="ChEBI" id="CHEBI:33019"/>
        <dbReference type="ChEBI" id="CHEBI:78442"/>
        <dbReference type="ChEBI" id="CHEBI:78520"/>
        <dbReference type="ChEBI" id="CHEBI:456215"/>
        <dbReference type="EC" id="6.1.1.17"/>
    </reaction>
</comment>
<dbReference type="Proteomes" id="UP000002315">
    <property type="component" value="Chromosome"/>
</dbReference>
<dbReference type="Gene3D" id="2.40.240.100">
    <property type="match status" value="1"/>
</dbReference>
<dbReference type="HAMAP" id="MF_02076">
    <property type="entry name" value="Glu_tRNA_synth_type2"/>
    <property type="match status" value="1"/>
</dbReference>
<dbReference type="KEGG" id="mfv:Mfer_0900"/>
<dbReference type="InterPro" id="IPR000924">
    <property type="entry name" value="Glu/Gln-tRNA-synth"/>
</dbReference>
<dbReference type="InterPro" id="IPR014729">
    <property type="entry name" value="Rossmann-like_a/b/a_fold"/>
</dbReference>
<evidence type="ECO:0000259" key="12">
    <source>
        <dbReference type="Pfam" id="PF03950"/>
    </source>
</evidence>